<organism evidence="6 7">
    <name type="scientific">Cerasicoccus arenae</name>
    <dbReference type="NCBI Taxonomy" id="424488"/>
    <lineage>
        <taxon>Bacteria</taxon>
        <taxon>Pseudomonadati</taxon>
        <taxon>Verrucomicrobiota</taxon>
        <taxon>Opitutia</taxon>
        <taxon>Puniceicoccales</taxon>
        <taxon>Cerasicoccaceae</taxon>
        <taxon>Cerasicoccus</taxon>
    </lineage>
</organism>
<feature type="binding site" evidence="4">
    <location>
        <position position="110"/>
    </location>
    <ligand>
        <name>(6R)-10-formyltetrahydrofolate</name>
        <dbReference type="ChEBI" id="CHEBI:195366"/>
    </ligand>
</feature>
<dbReference type="EC" id="2.1.2.2" evidence="4"/>
<feature type="binding site" evidence="4">
    <location>
        <begin position="12"/>
        <end position="14"/>
    </location>
    <ligand>
        <name>N(1)-(5-phospho-beta-D-ribosyl)glycinamide</name>
        <dbReference type="ChEBI" id="CHEBI:143788"/>
    </ligand>
</feature>
<dbReference type="GO" id="GO:0004644">
    <property type="term" value="F:phosphoribosylglycinamide formyltransferase activity"/>
    <property type="evidence" value="ECO:0007669"/>
    <property type="project" value="UniProtKB-UniRule"/>
</dbReference>
<dbReference type="UniPathway" id="UPA00074">
    <property type="reaction ID" value="UER00126"/>
</dbReference>
<dbReference type="HAMAP" id="MF_01930">
    <property type="entry name" value="PurN"/>
    <property type="match status" value="1"/>
</dbReference>
<dbReference type="GO" id="GO:0006189">
    <property type="term" value="P:'de novo' IMP biosynthetic process"/>
    <property type="evidence" value="ECO:0007669"/>
    <property type="project" value="UniProtKB-UniRule"/>
</dbReference>
<dbReference type="InterPro" id="IPR004607">
    <property type="entry name" value="GART"/>
</dbReference>
<name>A0A8J3GD70_9BACT</name>
<dbReference type="InterPro" id="IPR002376">
    <property type="entry name" value="Formyl_transf_N"/>
</dbReference>
<dbReference type="CDD" id="cd08645">
    <property type="entry name" value="FMT_core_GART"/>
    <property type="match status" value="1"/>
</dbReference>
<evidence type="ECO:0000259" key="5">
    <source>
        <dbReference type="Pfam" id="PF00551"/>
    </source>
</evidence>
<dbReference type="PANTHER" id="PTHR43369:SF2">
    <property type="entry name" value="PHOSPHORIBOSYLGLYCINAMIDE FORMYLTRANSFERASE"/>
    <property type="match status" value="1"/>
</dbReference>
<reference evidence="6" key="2">
    <citation type="submission" date="2020-09" db="EMBL/GenBank/DDBJ databases">
        <authorList>
            <person name="Sun Q."/>
            <person name="Kim S."/>
        </authorList>
    </citation>
    <scope>NUCLEOTIDE SEQUENCE</scope>
    <source>
        <strain evidence="6">KCTC 12870</strain>
    </source>
</reference>
<proteinExistence type="inferred from homology"/>
<feature type="domain" description="Formyl transferase N-terminal" evidence="5">
    <location>
        <begin position="3"/>
        <end position="185"/>
    </location>
</feature>
<evidence type="ECO:0000313" key="7">
    <source>
        <dbReference type="Proteomes" id="UP000642829"/>
    </source>
</evidence>
<feature type="binding site" evidence="4">
    <location>
        <position position="66"/>
    </location>
    <ligand>
        <name>(6R)-10-formyltetrahydrofolate</name>
        <dbReference type="ChEBI" id="CHEBI:195366"/>
    </ligand>
</feature>
<dbReference type="EMBL" id="BMXG01000012">
    <property type="protein sequence ID" value="GHC04495.1"/>
    <property type="molecule type" value="Genomic_DNA"/>
</dbReference>
<dbReference type="NCBIfam" id="TIGR00639">
    <property type="entry name" value="PurN"/>
    <property type="match status" value="1"/>
</dbReference>
<evidence type="ECO:0000256" key="2">
    <source>
        <dbReference type="ARBA" id="ARBA00022679"/>
    </source>
</evidence>
<keyword evidence="7" id="KW-1185">Reference proteome</keyword>
<evidence type="ECO:0000256" key="1">
    <source>
        <dbReference type="ARBA" id="ARBA00005054"/>
    </source>
</evidence>
<gene>
    <name evidence="4 6" type="primary">purN</name>
    <name evidence="6" type="ORF">GCM10007047_21590</name>
</gene>
<evidence type="ECO:0000256" key="3">
    <source>
        <dbReference type="ARBA" id="ARBA00022755"/>
    </source>
</evidence>
<protein>
    <recommendedName>
        <fullName evidence="4">Phosphoribosylglycinamide formyltransferase</fullName>
        <ecNumber evidence="4">2.1.2.2</ecNumber>
    </recommendedName>
    <alternativeName>
        <fullName evidence="4">5'-phosphoribosylglycinamide transformylase</fullName>
    </alternativeName>
    <alternativeName>
        <fullName evidence="4">GAR transformylase</fullName>
        <shortName evidence="4">GART</shortName>
    </alternativeName>
</protein>
<feature type="site" description="Raises pKa of active site His" evidence="4">
    <location>
        <position position="148"/>
    </location>
</feature>
<feature type="active site" description="Proton donor" evidence="4">
    <location>
        <position position="112"/>
    </location>
</feature>
<dbReference type="Pfam" id="PF00551">
    <property type="entry name" value="Formyl_trans_N"/>
    <property type="match status" value="1"/>
</dbReference>
<dbReference type="SUPFAM" id="SSF53328">
    <property type="entry name" value="Formyltransferase"/>
    <property type="match status" value="1"/>
</dbReference>
<dbReference type="Gene3D" id="3.40.50.170">
    <property type="entry name" value="Formyl transferase, N-terminal domain"/>
    <property type="match status" value="1"/>
</dbReference>
<comment type="similarity">
    <text evidence="4">Belongs to the GART family.</text>
</comment>
<keyword evidence="3 4" id="KW-0658">Purine biosynthesis</keyword>
<dbReference type="AlphaFoldDB" id="A0A8J3GD70"/>
<comment type="caution">
    <text evidence="6">The sequence shown here is derived from an EMBL/GenBank/DDBJ whole genome shotgun (WGS) entry which is preliminary data.</text>
</comment>
<comment type="pathway">
    <text evidence="1 4">Purine metabolism; IMP biosynthesis via de novo pathway; N(2)-formyl-N(1)-(5-phospho-D-ribosyl)glycinamide from N(1)-(5-phospho-D-ribosyl)glycinamide (10-formyl THF route): step 1/1.</text>
</comment>
<accession>A0A8J3GD70</accession>
<comment type="caution">
    <text evidence="4">Lacks conserved residue(s) required for the propagation of feature annotation.</text>
</comment>
<dbReference type="Proteomes" id="UP000642829">
    <property type="component" value="Unassembled WGS sequence"/>
</dbReference>
<evidence type="ECO:0000313" key="6">
    <source>
        <dbReference type="EMBL" id="GHC04495.1"/>
    </source>
</evidence>
<dbReference type="RefSeq" id="WP_189514978.1">
    <property type="nucleotide sequence ID" value="NZ_BMXG01000012.1"/>
</dbReference>
<dbReference type="PANTHER" id="PTHR43369">
    <property type="entry name" value="PHOSPHORIBOSYLGLYCINAMIDE FORMYLTRANSFERASE"/>
    <property type="match status" value="1"/>
</dbReference>
<sequence length="195" mass="20998">MYRVAILGSGRGSNAEAILRAQEEGRLGPTHVLGIFSDQPHARILKLGPQFDTPSVYLDPGPYKTKFTPDAEAHWAHAIESVSPDLVVLAGFMRVLKAPLLKAFAGRIINLHPSLLPDFPGLNSIKAAHEAGVKETGCTVHWVNSEVDGGEIISQAKVPIYAEDSLADLEARVHMAEHALLPAVIRKLSEAAAFN</sequence>
<comment type="function">
    <text evidence="4">Catalyzes the transfer of a formyl group from 10-formyltetrahydrofolate to 5-phospho-ribosyl-glycinamide (GAR), producing 5-phospho-ribosyl-N-formylglycinamide (FGAR) and tetrahydrofolate.</text>
</comment>
<dbReference type="GO" id="GO:0005829">
    <property type="term" value="C:cytosol"/>
    <property type="evidence" value="ECO:0007669"/>
    <property type="project" value="TreeGrafter"/>
</dbReference>
<keyword evidence="2 4" id="KW-0808">Transferase</keyword>
<reference evidence="6" key="1">
    <citation type="journal article" date="2014" name="Int. J. Syst. Evol. Microbiol.">
        <title>Complete genome sequence of Corynebacterium casei LMG S-19264T (=DSM 44701T), isolated from a smear-ripened cheese.</title>
        <authorList>
            <consortium name="US DOE Joint Genome Institute (JGI-PGF)"/>
            <person name="Walter F."/>
            <person name="Albersmeier A."/>
            <person name="Kalinowski J."/>
            <person name="Ruckert C."/>
        </authorList>
    </citation>
    <scope>NUCLEOTIDE SEQUENCE</scope>
    <source>
        <strain evidence="6">KCTC 12870</strain>
    </source>
</reference>
<dbReference type="InterPro" id="IPR036477">
    <property type="entry name" value="Formyl_transf_N_sf"/>
</dbReference>
<evidence type="ECO:0000256" key="4">
    <source>
        <dbReference type="HAMAP-Rule" id="MF_01930"/>
    </source>
</evidence>
<comment type="catalytic activity">
    <reaction evidence="4">
        <text>N(1)-(5-phospho-beta-D-ribosyl)glycinamide + (6R)-10-formyltetrahydrofolate = N(2)-formyl-N(1)-(5-phospho-beta-D-ribosyl)glycinamide + (6S)-5,6,7,8-tetrahydrofolate + H(+)</text>
        <dbReference type="Rhea" id="RHEA:15053"/>
        <dbReference type="ChEBI" id="CHEBI:15378"/>
        <dbReference type="ChEBI" id="CHEBI:57453"/>
        <dbReference type="ChEBI" id="CHEBI:143788"/>
        <dbReference type="ChEBI" id="CHEBI:147286"/>
        <dbReference type="ChEBI" id="CHEBI:195366"/>
        <dbReference type="EC" id="2.1.2.2"/>
    </reaction>
</comment>